<dbReference type="AlphaFoldDB" id="A0A1L7CGY6"/>
<dbReference type="GO" id="GO:0008658">
    <property type="term" value="F:penicillin binding"/>
    <property type="evidence" value="ECO:0007669"/>
    <property type="project" value="InterPro"/>
</dbReference>
<dbReference type="SUPFAM" id="SSF56519">
    <property type="entry name" value="Penicillin binding protein dimerisation domain"/>
    <property type="match status" value="1"/>
</dbReference>
<organism evidence="6 7">
    <name type="scientific">Corynebacterium aquilae DSM 44791</name>
    <dbReference type="NCBI Taxonomy" id="1431546"/>
    <lineage>
        <taxon>Bacteria</taxon>
        <taxon>Bacillati</taxon>
        <taxon>Actinomycetota</taxon>
        <taxon>Actinomycetes</taxon>
        <taxon>Mycobacteriales</taxon>
        <taxon>Corynebacteriaceae</taxon>
        <taxon>Corynebacterium</taxon>
    </lineage>
</organism>
<comment type="subcellular location">
    <subcellularLocation>
        <location evidence="1">Membrane</location>
    </subcellularLocation>
</comment>
<dbReference type="PANTHER" id="PTHR30627">
    <property type="entry name" value="PEPTIDOGLYCAN D,D-TRANSPEPTIDASE"/>
    <property type="match status" value="1"/>
</dbReference>
<dbReference type="STRING" id="1431546.CAQU_08455"/>
<evidence type="ECO:0000259" key="5">
    <source>
        <dbReference type="Pfam" id="PF03717"/>
    </source>
</evidence>
<dbReference type="Gene3D" id="3.40.710.10">
    <property type="entry name" value="DD-peptidase/beta-lactamase superfamily"/>
    <property type="match status" value="1"/>
</dbReference>
<dbReference type="InterPro" id="IPR036138">
    <property type="entry name" value="PBP_dimer_sf"/>
</dbReference>
<dbReference type="Pfam" id="PF00905">
    <property type="entry name" value="Transpeptidase"/>
    <property type="match status" value="1"/>
</dbReference>
<dbReference type="GO" id="GO:0071555">
    <property type="term" value="P:cell wall organization"/>
    <property type="evidence" value="ECO:0007669"/>
    <property type="project" value="TreeGrafter"/>
</dbReference>
<dbReference type="SUPFAM" id="SSF56601">
    <property type="entry name" value="beta-lactamase/transpeptidase-like"/>
    <property type="match status" value="1"/>
</dbReference>
<evidence type="ECO:0000313" key="7">
    <source>
        <dbReference type="Proteomes" id="UP000185478"/>
    </source>
</evidence>
<evidence type="ECO:0000313" key="6">
    <source>
        <dbReference type="EMBL" id="APT85094.1"/>
    </source>
</evidence>
<evidence type="ECO:0000259" key="4">
    <source>
        <dbReference type="Pfam" id="PF00905"/>
    </source>
</evidence>
<name>A0A1L7CGY6_9CORY</name>
<dbReference type="InterPro" id="IPR005311">
    <property type="entry name" value="PBP_dimer"/>
</dbReference>
<accession>A0A1L7CGY6</accession>
<dbReference type="Pfam" id="PF03717">
    <property type="entry name" value="PBP_dimer"/>
    <property type="match status" value="1"/>
</dbReference>
<feature type="domain" description="Penicillin-binding protein transpeptidase" evidence="4">
    <location>
        <begin position="256"/>
        <end position="574"/>
    </location>
</feature>
<dbReference type="EMBL" id="CP009245">
    <property type="protein sequence ID" value="APT85094.1"/>
    <property type="molecule type" value="Genomic_DNA"/>
</dbReference>
<dbReference type="Gene3D" id="3.90.1310.10">
    <property type="entry name" value="Penicillin-binding protein 2a (Domain 2)"/>
    <property type="match status" value="1"/>
</dbReference>
<dbReference type="InterPro" id="IPR001460">
    <property type="entry name" value="PCN-bd_Tpept"/>
</dbReference>
<evidence type="ECO:0000256" key="2">
    <source>
        <dbReference type="ARBA" id="ARBA00007171"/>
    </source>
</evidence>
<feature type="domain" description="Penicillin-binding protein dimerisation" evidence="5">
    <location>
        <begin position="41"/>
        <end position="212"/>
    </location>
</feature>
<proteinExistence type="inferred from homology"/>
<dbReference type="InterPro" id="IPR012338">
    <property type="entry name" value="Beta-lactam/transpept-like"/>
</dbReference>
<comment type="similarity">
    <text evidence="2">Belongs to the transpeptidase family.</text>
</comment>
<dbReference type="Proteomes" id="UP000185478">
    <property type="component" value="Chromosome"/>
</dbReference>
<keyword evidence="6" id="KW-0131">Cell cycle</keyword>
<dbReference type="KEGG" id="caqu:CAQU_08455"/>
<reference evidence="6 7" key="1">
    <citation type="submission" date="2014-08" db="EMBL/GenBank/DDBJ databases">
        <title>Complete genome sequence of Corynebacterium aquilae S-613T(T) (=DSM 44791(T)), isolated from the choana of a healthy golden eagle.</title>
        <authorList>
            <person name="Ruckert C."/>
            <person name="Albersmeier A."/>
            <person name="Winkler A."/>
            <person name="Kalinowski J."/>
        </authorList>
    </citation>
    <scope>NUCLEOTIDE SEQUENCE [LARGE SCALE GENOMIC DNA]</scope>
    <source>
        <strain evidence="6 7">S-613</strain>
    </source>
</reference>
<dbReference type="GO" id="GO:0005886">
    <property type="term" value="C:plasma membrane"/>
    <property type="evidence" value="ECO:0007669"/>
    <property type="project" value="TreeGrafter"/>
</dbReference>
<dbReference type="Gene3D" id="3.30.450.330">
    <property type="match status" value="1"/>
</dbReference>
<keyword evidence="7" id="KW-1185">Reference proteome</keyword>
<evidence type="ECO:0000256" key="1">
    <source>
        <dbReference type="ARBA" id="ARBA00004370"/>
    </source>
</evidence>
<keyword evidence="3" id="KW-0472">Membrane</keyword>
<keyword evidence="6" id="KW-0132">Cell division</keyword>
<dbReference type="PANTHER" id="PTHR30627:SF1">
    <property type="entry name" value="PEPTIDOGLYCAN D,D-TRANSPEPTIDASE FTSI"/>
    <property type="match status" value="1"/>
</dbReference>
<evidence type="ECO:0000256" key="3">
    <source>
        <dbReference type="ARBA" id="ARBA00023136"/>
    </source>
</evidence>
<dbReference type="InterPro" id="IPR050515">
    <property type="entry name" value="Beta-lactam/transpept"/>
</dbReference>
<gene>
    <name evidence="6" type="ORF">CAQU_08455</name>
</gene>
<dbReference type="GO" id="GO:0051301">
    <property type="term" value="P:cell division"/>
    <property type="evidence" value="ECO:0007669"/>
    <property type="project" value="UniProtKB-KW"/>
</dbReference>
<sequence>MQLVVLTLVVLIVIRIGWLHAFHGNELKANALDQRTRIYNEPPRRGAILDRNGANLAFTLPARSLTISPNRVRLDAQEPARYNPANTVDKQLTTLANKIHDAVAQYGGAAMAEKVKVDDILDTLHKDSQYEVLIRNVDPDIATLVARDVPEVAADRQDIRQYPNGAIGENIIGRTEMSGVGQFGLEASADSTLSGHAGMRKQEVSVRGQVIPGSLEETLPVTNGSSIELTLDIDLQAYVQQQLEQAVANSGAKTASAVVLDAKNGTVLAMANSGTVNPNGDVAKQLEEGKDFTNESLYAAFEPGSVAKIVTAAGAIEDGKTTPDEVLQVPGQITMGSATVKDAWEHGVVPYTTTGVFGKSSNVGTLMLAQRVGEDRFASLLKKFGVGTPTGIELPGENPGFLPPKDQWSGGTFANLPIGQGFSLNLLQMAGIYQTVANDGVRVEPRIIKDVIGPDGTVTTPDPAPSHRVISPETAATLRSMFQAVIQRDPTGVQQGTGAGAGVEGYQIAGKTGTAQQIDPNCKCYSNSNYWITFAGIAPADDPRFVIALMLDNPQRGVHGEGGQSAAPLFHDIASWLLDRDNVPLSPPPPGQLILQAPN</sequence>
<protein>
    <submittedName>
        <fullName evidence="6">Cell division protein FtsI</fullName>
    </submittedName>
</protein>